<dbReference type="HAMAP" id="MF_01810">
    <property type="entry name" value="YidC_type1"/>
    <property type="match status" value="1"/>
</dbReference>
<keyword evidence="5 13" id="KW-1003">Cell membrane</keyword>
<feature type="transmembrane region" description="Helical" evidence="13">
    <location>
        <begin position="382"/>
        <end position="401"/>
    </location>
</feature>
<evidence type="ECO:0000313" key="18">
    <source>
        <dbReference type="Proteomes" id="UP000637002"/>
    </source>
</evidence>
<feature type="transmembrane region" description="Helical" evidence="13">
    <location>
        <begin position="447"/>
        <end position="472"/>
    </location>
</feature>
<comment type="subunit">
    <text evidence="13">Interacts with the Sec translocase complex via SecD. Specifically interacts with transmembrane segments of nascent integral membrane proteins during membrane integration.</text>
</comment>
<keyword evidence="6 13" id="KW-0812">Transmembrane</keyword>
<accession>A0A916XK55</accession>
<dbReference type="CDD" id="cd20070">
    <property type="entry name" value="5TM_YidC_Alb3"/>
    <property type="match status" value="1"/>
</dbReference>
<feature type="transmembrane region" description="Helical" evidence="13">
    <location>
        <begin position="507"/>
        <end position="524"/>
    </location>
</feature>
<dbReference type="Proteomes" id="UP000637002">
    <property type="component" value="Unassembled WGS sequence"/>
</dbReference>
<dbReference type="PRINTS" id="PR01900">
    <property type="entry name" value="YIDCPROTEIN"/>
</dbReference>
<evidence type="ECO:0000256" key="7">
    <source>
        <dbReference type="ARBA" id="ARBA00022927"/>
    </source>
</evidence>
<evidence type="ECO:0000256" key="11">
    <source>
        <dbReference type="ARBA" id="ARBA00033245"/>
    </source>
</evidence>
<dbReference type="InterPro" id="IPR028053">
    <property type="entry name" value="Membr_insert_YidC_N"/>
</dbReference>
<evidence type="ECO:0000256" key="6">
    <source>
        <dbReference type="ARBA" id="ARBA00022692"/>
    </source>
</evidence>
<dbReference type="PANTHER" id="PTHR12428:SF65">
    <property type="entry name" value="CYTOCHROME C OXIDASE ASSEMBLY PROTEIN COX18, MITOCHONDRIAL"/>
    <property type="match status" value="1"/>
</dbReference>
<dbReference type="NCBIfam" id="TIGR03592">
    <property type="entry name" value="yidC_oxa1_cterm"/>
    <property type="match status" value="1"/>
</dbReference>
<reference evidence="17" key="1">
    <citation type="journal article" date="2014" name="Int. J. Syst. Evol. Microbiol.">
        <title>Complete genome sequence of Corynebacterium casei LMG S-19264T (=DSM 44701T), isolated from a smear-ripened cheese.</title>
        <authorList>
            <consortium name="US DOE Joint Genome Institute (JGI-PGF)"/>
            <person name="Walter F."/>
            <person name="Albersmeier A."/>
            <person name="Kalinowski J."/>
            <person name="Ruckert C."/>
        </authorList>
    </citation>
    <scope>NUCLEOTIDE SEQUENCE</scope>
    <source>
        <strain evidence="17">CGMCC 1.12919</strain>
    </source>
</reference>
<feature type="compositionally biased region" description="Low complexity" evidence="14">
    <location>
        <begin position="60"/>
        <end position="72"/>
    </location>
</feature>
<dbReference type="Gene3D" id="2.70.98.90">
    <property type="match status" value="1"/>
</dbReference>
<dbReference type="GO" id="GO:0015031">
    <property type="term" value="P:protein transport"/>
    <property type="evidence" value="ECO:0007669"/>
    <property type="project" value="UniProtKB-KW"/>
</dbReference>
<feature type="compositionally biased region" description="Low complexity" evidence="14">
    <location>
        <begin position="37"/>
        <end position="51"/>
    </location>
</feature>
<evidence type="ECO:0000313" key="17">
    <source>
        <dbReference type="EMBL" id="GGC80185.1"/>
    </source>
</evidence>
<keyword evidence="9 13" id="KW-0472">Membrane</keyword>
<evidence type="ECO:0000256" key="13">
    <source>
        <dbReference type="HAMAP-Rule" id="MF_01810"/>
    </source>
</evidence>
<dbReference type="GO" id="GO:0032977">
    <property type="term" value="F:membrane insertase activity"/>
    <property type="evidence" value="ECO:0007669"/>
    <property type="project" value="InterPro"/>
</dbReference>
<keyword evidence="8 13" id="KW-1133">Transmembrane helix</keyword>
<evidence type="ECO:0000256" key="5">
    <source>
        <dbReference type="ARBA" id="ARBA00022475"/>
    </source>
</evidence>
<dbReference type="InterPro" id="IPR038221">
    <property type="entry name" value="YidC_periplasmic_sf"/>
</dbReference>
<organism evidence="17 18">
    <name type="scientific">Chelatococcus reniformis</name>
    <dbReference type="NCBI Taxonomy" id="1494448"/>
    <lineage>
        <taxon>Bacteria</taxon>
        <taxon>Pseudomonadati</taxon>
        <taxon>Pseudomonadota</taxon>
        <taxon>Alphaproteobacteria</taxon>
        <taxon>Hyphomicrobiales</taxon>
        <taxon>Chelatococcaceae</taxon>
        <taxon>Chelatococcus</taxon>
    </lineage>
</organism>
<comment type="caution">
    <text evidence="17">The sequence shown here is derived from an EMBL/GenBank/DDBJ whole genome shotgun (WGS) entry which is preliminary data.</text>
</comment>
<dbReference type="InterPro" id="IPR028055">
    <property type="entry name" value="YidC/Oxa/ALB_C"/>
</dbReference>
<proteinExistence type="inferred from homology"/>
<evidence type="ECO:0000256" key="2">
    <source>
        <dbReference type="ARBA" id="ARBA00010527"/>
    </source>
</evidence>
<keyword evidence="4 13" id="KW-0813">Transport</keyword>
<keyword evidence="18" id="KW-1185">Reference proteome</keyword>
<gene>
    <name evidence="13 17" type="primary">yidC</name>
    <name evidence="17" type="ORF">GCM10010994_42700</name>
</gene>
<comment type="similarity">
    <text evidence="2 13">Belongs to the OXA1/ALB3/YidC family. Type 1 subfamily.</text>
</comment>
<dbReference type="GO" id="GO:0051205">
    <property type="term" value="P:protein insertion into membrane"/>
    <property type="evidence" value="ECO:0007669"/>
    <property type="project" value="TreeGrafter"/>
</dbReference>
<reference evidence="17" key="2">
    <citation type="submission" date="2020-09" db="EMBL/GenBank/DDBJ databases">
        <authorList>
            <person name="Sun Q."/>
            <person name="Zhou Y."/>
        </authorList>
    </citation>
    <scope>NUCLEOTIDE SEQUENCE</scope>
    <source>
        <strain evidence="17">CGMCC 1.12919</strain>
    </source>
</reference>
<dbReference type="InterPro" id="IPR019998">
    <property type="entry name" value="Membr_insert_YidC"/>
</dbReference>
<evidence type="ECO:0000259" key="16">
    <source>
        <dbReference type="Pfam" id="PF14849"/>
    </source>
</evidence>
<evidence type="ECO:0000256" key="8">
    <source>
        <dbReference type="ARBA" id="ARBA00022989"/>
    </source>
</evidence>
<dbReference type="Pfam" id="PF02096">
    <property type="entry name" value="60KD_IMP"/>
    <property type="match status" value="1"/>
</dbReference>
<dbReference type="InterPro" id="IPR001708">
    <property type="entry name" value="YidC/ALB3/OXA1/COX18"/>
</dbReference>
<evidence type="ECO:0000256" key="14">
    <source>
        <dbReference type="SAM" id="MobiDB-lite"/>
    </source>
</evidence>
<dbReference type="NCBIfam" id="TIGR03593">
    <property type="entry name" value="yidC_nterm"/>
    <property type="match status" value="1"/>
</dbReference>
<dbReference type="GO" id="GO:0005886">
    <property type="term" value="C:plasma membrane"/>
    <property type="evidence" value="ECO:0007669"/>
    <property type="project" value="UniProtKB-SubCell"/>
</dbReference>
<comment type="function">
    <text evidence="13">Required for the insertion and/or proper folding and/or complex formation of integral membrane proteins into the membrane. Involved in integration of membrane proteins that insert both dependently and independently of the Sec translocase complex, as well as at least some lipoproteins. Aids folding of multispanning membrane proteins.</text>
</comment>
<feature type="transmembrane region" description="Helical" evidence="13">
    <location>
        <begin position="545"/>
        <end position="565"/>
    </location>
</feature>
<comment type="subcellular location">
    <subcellularLocation>
        <location evidence="1">Cell inner membrane</location>
        <topology evidence="1">Multi-pass membrane protein</topology>
    </subcellularLocation>
    <subcellularLocation>
        <location evidence="13">Cell membrane</location>
        <topology evidence="13">Multi-pass membrane protein</topology>
    </subcellularLocation>
</comment>
<dbReference type="PRINTS" id="PR00701">
    <property type="entry name" value="60KDINNERMP"/>
</dbReference>
<evidence type="ECO:0000256" key="3">
    <source>
        <dbReference type="ARBA" id="ARBA00015325"/>
    </source>
</evidence>
<name>A0A916XK55_9HYPH</name>
<feature type="transmembrane region" description="Helical" evidence="13">
    <location>
        <begin position="7"/>
        <end position="25"/>
    </location>
</feature>
<protein>
    <recommendedName>
        <fullName evidence="3 13">Membrane protein insertase YidC</fullName>
    </recommendedName>
    <alternativeName>
        <fullName evidence="12 13">Foldase YidC</fullName>
    </alternativeName>
    <alternativeName>
        <fullName evidence="13">Membrane protein YidC</fullName>
    </alternativeName>
    <alternativeName>
        <fullName evidence="11 13">membrane integrase YidC</fullName>
    </alternativeName>
</protein>
<evidence type="ECO:0000256" key="9">
    <source>
        <dbReference type="ARBA" id="ARBA00023136"/>
    </source>
</evidence>
<evidence type="ECO:0000256" key="10">
    <source>
        <dbReference type="ARBA" id="ARBA00023186"/>
    </source>
</evidence>
<evidence type="ECO:0000256" key="1">
    <source>
        <dbReference type="ARBA" id="ARBA00004429"/>
    </source>
</evidence>
<evidence type="ECO:0000259" key="15">
    <source>
        <dbReference type="Pfam" id="PF02096"/>
    </source>
</evidence>
<dbReference type="PANTHER" id="PTHR12428">
    <property type="entry name" value="OXA1"/>
    <property type="match status" value="1"/>
</dbReference>
<dbReference type="Pfam" id="PF14849">
    <property type="entry name" value="YidC_periplas"/>
    <property type="match status" value="1"/>
</dbReference>
<dbReference type="RefSeq" id="WP_188611209.1">
    <property type="nucleotide sequence ID" value="NZ_BMGG01000008.1"/>
</dbReference>
<feature type="region of interest" description="Disordered" evidence="14">
    <location>
        <begin position="28"/>
        <end position="82"/>
    </location>
</feature>
<dbReference type="AlphaFoldDB" id="A0A916XK55"/>
<dbReference type="CDD" id="cd19961">
    <property type="entry name" value="EcYidC-like_peri"/>
    <property type="match status" value="1"/>
</dbReference>
<keyword evidence="10 13" id="KW-0143">Chaperone</keyword>
<feature type="domain" description="Membrane insertase YidC N-terminal" evidence="16">
    <location>
        <begin position="84"/>
        <end position="370"/>
    </location>
</feature>
<evidence type="ECO:0000256" key="12">
    <source>
        <dbReference type="ARBA" id="ARBA00033342"/>
    </source>
</evidence>
<feature type="domain" description="Membrane insertase YidC/Oxa/ALB C-terminal" evidence="15">
    <location>
        <begin position="382"/>
        <end position="579"/>
    </location>
</feature>
<sequence>MTDNRNLIFAIALSMAVLLGWQYFFAPPPPPPPSHQPPNGQQTTAQTGQQPPGAPGQPAPGGLPQAPGMPAAESREAALKRSPRVVIDTPRIAGSVALQGARIDDVSLKAFRETVDPKSPIIVLLSPVGAPEPYYADFGWIAAAGANTALPSATTEWKPASDRLTVDKPLTLTWDNGQGLVFTRVISVDDNAMFTVKQSVSNTGGQPVTLYPFALVARWGKPATLGYFVLHEGPLGVLGAEGLQEPTYDKLLKDPILYGNVKGRAFSNTVGGWVGITDKYWATAVVPDQDKPFEGRFTVTSTPTPIFQTDVRADAVTVAPGATASAQTRLFAGAKEVDALNRYQETLGILKFDLLIDWGWFHFITKPLFRLLDLIFRFTGNFGVAILLVTVLVKLVFFPLANRSYASMAKMKAVQPEIMAIRERYTGDSVKQQQATMELYKREKINPIAGCLPMLIQIPVFFALYKVLLITIEMRHAPFFGWIRDLAAPDPTNLFTLFGLIPWTPPTMLHLGIWPIIMGITMFLQMKMNPEPPDPIQKAMFSWMPVIFTFTLGSFPAGLVIYWSWNNFLGVLQQYFIMRRQGVKVELWDNLFGLFRRKAQAAKPTS</sequence>
<dbReference type="EMBL" id="BMGG01000008">
    <property type="protein sequence ID" value="GGC80185.1"/>
    <property type="molecule type" value="Genomic_DNA"/>
</dbReference>
<evidence type="ECO:0000256" key="4">
    <source>
        <dbReference type="ARBA" id="ARBA00022448"/>
    </source>
</evidence>
<keyword evidence="7 13" id="KW-0653">Protein transport</keyword>
<dbReference type="NCBIfam" id="NF002353">
    <property type="entry name" value="PRK01318.1-4"/>
    <property type="match status" value="1"/>
</dbReference>
<dbReference type="InterPro" id="IPR047196">
    <property type="entry name" value="YidC_ALB_C"/>
</dbReference>